<protein>
    <submittedName>
        <fullName evidence="1">Uncharacterized protein</fullName>
    </submittedName>
</protein>
<accession>A0A1H7U1J6</accession>
<name>A0A1H7U1J6_9RHOB</name>
<dbReference type="Proteomes" id="UP000199582">
    <property type="component" value="Unassembled WGS sequence"/>
</dbReference>
<sequence length="69" mass="8172">MTNLTTELARLEHQIVQAESATRYRYQPQLRRMMERLRSEGEAVPSRTKRLHEQLLCEAIEAQFDNMPV</sequence>
<dbReference type="STRING" id="1287727.SAMN05443999_109126"/>
<keyword evidence="2" id="KW-1185">Reference proteome</keyword>
<dbReference type="EMBL" id="FOAG01000009">
    <property type="protein sequence ID" value="SEL90655.1"/>
    <property type="molecule type" value="Genomic_DNA"/>
</dbReference>
<dbReference type="AlphaFoldDB" id="A0A1H7U1J6"/>
<proteinExistence type="predicted"/>
<evidence type="ECO:0000313" key="1">
    <source>
        <dbReference type="EMBL" id="SEL90655.1"/>
    </source>
</evidence>
<gene>
    <name evidence="1" type="ORF">SAMN05443999_109126</name>
</gene>
<dbReference type="RefSeq" id="WP_093038283.1">
    <property type="nucleotide sequence ID" value="NZ_FOAG01000009.1"/>
</dbReference>
<reference evidence="1 2" key="1">
    <citation type="submission" date="2016-10" db="EMBL/GenBank/DDBJ databases">
        <authorList>
            <person name="de Groot N.N."/>
        </authorList>
    </citation>
    <scope>NUCLEOTIDE SEQUENCE [LARGE SCALE GENOMIC DNA]</scope>
    <source>
        <strain evidence="1 2">DSM 100674</strain>
    </source>
</reference>
<organism evidence="1 2">
    <name type="scientific">Roseovarius azorensis</name>
    <dbReference type="NCBI Taxonomy" id="1287727"/>
    <lineage>
        <taxon>Bacteria</taxon>
        <taxon>Pseudomonadati</taxon>
        <taxon>Pseudomonadota</taxon>
        <taxon>Alphaproteobacteria</taxon>
        <taxon>Rhodobacterales</taxon>
        <taxon>Roseobacteraceae</taxon>
        <taxon>Roseovarius</taxon>
    </lineage>
</organism>
<evidence type="ECO:0000313" key="2">
    <source>
        <dbReference type="Proteomes" id="UP000199582"/>
    </source>
</evidence>
<dbReference type="OrthoDB" id="7870782at2"/>